<feature type="transmembrane region" description="Helical" evidence="1">
    <location>
        <begin position="186"/>
        <end position="213"/>
    </location>
</feature>
<dbReference type="RefSeq" id="WP_038593154.1">
    <property type="nucleotide sequence ID" value="NZ_CP009211.1"/>
</dbReference>
<proteinExistence type="predicted"/>
<name>A0A240AVM7_9CORY</name>
<reference evidence="2 3" key="1">
    <citation type="submission" date="2017-06" db="EMBL/GenBank/DDBJ databases">
        <authorList>
            <consortium name="Pathogen Informatics"/>
        </authorList>
    </citation>
    <scope>NUCLEOTIDE SEQUENCE [LARGE SCALE GENOMIC DNA]</scope>
    <source>
        <strain evidence="2 3">NCTC13015</strain>
    </source>
</reference>
<dbReference type="AlphaFoldDB" id="A0A240AVM7"/>
<feature type="transmembrane region" description="Helical" evidence="1">
    <location>
        <begin position="95"/>
        <end position="120"/>
    </location>
</feature>
<keyword evidence="1" id="KW-1133">Transmembrane helix</keyword>
<keyword evidence="1" id="KW-0472">Membrane</keyword>
<evidence type="ECO:0000313" key="3">
    <source>
        <dbReference type="Proteomes" id="UP000215374"/>
    </source>
</evidence>
<feature type="transmembrane region" description="Helical" evidence="1">
    <location>
        <begin position="31"/>
        <end position="52"/>
    </location>
</feature>
<evidence type="ECO:0000256" key="1">
    <source>
        <dbReference type="SAM" id="Phobius"/>
    </source>
</evidence>
<feature type="transmembrane region" description="Helical" evidence="1">
    <location>
        <begin position="140"/>
        <end position="165"/>
    </location>
</feature>
<accession>A0A240AVM7</accession>
<protein>
    <submittedName>
        <fullName evidence="2">Predicted integral membrane protein</fullName>
    </submittedName>
</protein>
<evidence type="ECO:0000313" key="2">
    <source>
        <dbReference type="EMBL" id="SNV87194.1"/>
    </source>
</evidence>
<sequence>MRPETSTLHAPNTISAGAALAWAWRATMKNWLTWVVLTAVGLAAVVLSFLVLPVTTPLVIAALILPLGSVNVLRQARQTRFRLGDVRATEYQETLLTSLFVVAACVVVVTAWSTVITGGLVDLFTAPAFNQGAPFYQTALFWLLVGGILGINLLTPVLSMVMLYAADAMSVWEAARPGYRAAKRNYGSLLLISLAATALNLVGLALAVVGLLFTLPVGALAFAHAYLQVSGQPLPEKATSK</sequence>
<feature type="transmembrane region" description="Helical" evidence="1">
    <location>
        <begin position="58"/>
        <end position="74"/>
    </location>
</feature>
<organism evidence="2 3">
    <name type="scientific">Corynebacterium imitans</name>
    <dbReference type="NCBI Taxonomy" id="156978"/>
    <lineage>
        <taxon>Bacteria</taxon>
        <taxon>Bacillati</taxon>
        <taxon>Actinomycetota</taxon>
        <taxon>Actinomycetes</taxon>
        <taxon>Mycobacteriales</taxon>
        <taxon>Corynebacteriaceae</taxon>
        <taxon>Corynebacterium</taxon>
    </lineage>
</organism>
<dbReference type="Proteomes" id="UP000215374">
    <property type="component" value="Chromosome 1"/>
</dbReference>
<keyword evidence="1" id="KW-0812">Transmembrane</keyword>
<dbReference type="EMBL" id="LT906467">
    <property type="protein sequence ID" value="SNV87194.1"/>
    <property type="molecule type" value="Genomic_DNA"/>
</dbReference>
<gene>
    <name evidence="2" type="ORF">SAMEA4535761_02371</name>
</gene>